<evidence type="ECO:0000313" key="2">
    <source>
        <dbReference type="EMBL" id="KAF2649289.1"/>
    </source>
</evidence>
<proteinExistence type="predicted"/>
<keyword evidence="3" id="KW-1185">Reference proteome</keyword>
<accession>A0A6A6SNM2</accession>
<sequence length="204" mass="22548">MVLMGMCCCECGWLWRRSVVLWEWMSLAEGRAESAYIRAALGARLPGSLRKKQRASAGWGKSKSKRQAGQASGQQQASERARAEPETLFAVIREPAWRKRPQSIRARARARRPRSTTTQITHTRRDSLISPVPPPSHFQVISSASPRYDPTTLTQHYTQTLFQPPTSLIMTGRESSHTPTAAAPLAMPGALLPSSSSSLLTRPV</sequence>
<feature type="compositionally biased region" description="Basic residues" evidence="1">
    <location>
        <begin position="100"/>
        <end position="114"/>
    </location>
</feature>
<dbReference type="Proteomes" id="UP000799324">
    <property type="component" value="Unassembled WGS sequence"/>
</dbReference>
<protein>
    <submittedName>
        <fullName evidence="2">Uncharacterized protein</fullName>
    </submittedName>
</protein>
<gene>
    <name evidence="2" type="ORF">K491DRAFT_208374</name>
</gene>
<feature type="compositionally biased region" description="Low complexity" evidence="1">
    <location>
        <begin position="67"/>
        <end position="78"/>
    </location>
</feature>
<feature type="region of interest" description="Disordered" evidence="1">
    <location>
        <begin position="100"/>
        <end position="135"/>
    </location>
</feature>
<reference evidence="2" key="1">
    <citation type="journal article" date="2020" name="Stud. Mycol.">
        <title>101 Dothideomycetes genomes: a test case for predicting lifestyles and emergence of pathogens.</title>
        <authorList>
            <person name="Haridas S."/>
            <person name="Albert R."/>
            <person name="Binder M."/>
            <person name="Bloem J."/>
            <person name="Labutti K."/>
            <person name="Salamov A."/>
            <person name="Andreopoulos B."/>
            <person name="Baker S."/>
            <person name="Barry K."/>
            <person name="Bills G."/>
            <person name="Bluhm B."/>
            <person name="Cannon C."/>
            <person name="Castanera R."/>
            <person name="Culley D."/>
            <person name="Daum C."/>
            <person name="Ezra D."/>
            <person name="Gonzalez J."/>
            <person name="Henrissat B."/>
            <person name="Kuo A."/>
            <person name="Liang C."/>
            <person name="Lipzen A."/>
            <person name="Lutzoni F."/>
            <person name="Magnuson J."/>
            <person name="Mondo S."/>
            <person name="Nolan M."/>
            <person name="Ohm R."/>
            <person name="Pangilinan J."/>
            <person name="Park H.-J."/>
            <person name="Ramirez L."/>
            <person name="Alfaro M."/>
            <person name="Sun H."/>
            <person name="Tritt A."/>
            <person name="Yoshinaga Y."/>
            <person name="Zwiers L.-H."/>
            <person name="Turgeon B."/>
            <person name="Goodwin S."/>
            <person name="Spatafora J."/>
            <person name="Crous P."/>
            <person name="Grigoriev I."/>
        </authorList>
    </citation>
    <scope>NUCLEOTIDE SEQUENCE</scope>
    <source>
        <strain evidence="2">CBS 122681</strain>
    </source>
</reference>
<evidence type="ECO:0000313" key="3">
    <source>
        <dbReference type="Proteomes" id="UP000799324"/>
    </source>
</evidence>
<dbReference type="AlphaFoldDB" id="A0A6A6SNM2"/>
<name>A0A6A6SNM2_9PLEO</name>
<evidence type="ECO:0000256" key="1">
    <source>
        <dbReference type="SAM" id="MobiDB-lite"/>
    </source>
</evidence>
<dbReference type="EMBL" id="MU004498">
    <property type="protein sequence ID" value="KAF2649289.1"/>
    <property type="molecule type" value="Genomic_DNA"/>
</dbReference>
<feature type="region of interest" description="Disordered" evidence="1">
    <location>
        <begin position="52"/>
        <end position="85"/>
    </location>
</feature>
<organism evidence="2 3">
    <name type="scientific">Lophiostoma macrostomum CBS 122681</name>
    <dbReference type="NCBI Taxonomy" id="1314788"/>
    <lineage>
        <taxon>Eukaryota</taxon>
        <taxon>Fungi</taxon>
        <taxon>Dikarya</taxon>
        <taxon>Ascomycota</taxon>
        <taxon>Pezizomycotina</taxon>
        <taxon>Dothideomycetes</taxon>
        <taxon>Pleosporomycetidae</taxon>
        <taxon>Pleosporales</taxon>
        <taxon>Lophiostomataceae</taxon>
        <taxon>Lophiostoma</taxon>
    </lineage>
</organism>